<feature type="domain" description="Tc1-like transposase DDE" evidence="1">
    <location>
        <begin position="171"/>
        <end position="313"/>
    </location>
</feature>
<gene>
    <name evidence="3" type="ORF">ABVK50_01920</name>
</gene>
<evidence type="ECO:0000313" key="3">
    <source>
        <dbReference type="EMBL" id="XCG49419.1"/>
    </source>
</evidence>
<dbReference type="Pfam" id="PF13358">
    <property type="entry name" value="DDE_3"/>
    <property type="match status" value="1"/>
</dbReference>
<dbReference type="InterPro" id="IPR038717">
    <property type="entry name" value="Tc1-like_DDE_dom"/>
</dbReference>
<dbReference type="GO" id="GO:0003676">
    <property type="term" value="F:nucleic acid binding"/>
    <property type="evidence" value="ECO:0007669"/>
    <property type="project" value="InterPro"/>
</dbReference>
<dbReference type="Pfam" id="PF13551">
    <property type="entry name" value="HTH_29"/>
    <property type="match status" value="1"/>
</dbReference>
<dbReference type="InterPro" id="IPR047655">
    <property type="entry name" value="Transpos_IS630-like"/>
</dbReference>
<name>A0AAU8CRJ9_9HYPH</name>
<feature type="domain" description="Winged helix-turn helix" evidence="2">
    <location>
        <begin position="105"/>
        <end position="156"/>
    </location>
</feature>
<evidence type="ECO:0000259" key="1">
    <source>
        <dbReference type="Pfam" id="PF13358"/>
    </source>
</evidence>
<protein>
    <submittedName>
        <fullName evidence="3">IS630 family transposase</fullName>
    </submittedName>
</protein>
<dbReference type="InterPro" id="IPR036397">
    <property type="entry name" value="RNaseH_sf"/>
</dbReference>
<dbReference type="Pfam" id="PF13592">
    <property type="entry name" value="HTH_33"/>
    <property type="match status" value="1"/>
</dbReference>
<evidence type="ECO:0000259" key="2">
    <source>
        <dbReference type="Pfam" id="PF13592"/>
    </source>
</evidence>
<accession>A0AAU8CRJ9</accession>
<dbReference type="NCBIfam" id="NF033545">
    <property type="entry name" value="transpos_IS630"/>
    <property type="match status" value="1"/>
</dbReference>
<dbReference type="Gene3D" id="3.30.420.10">
    <property type="entry name" value="Ribonuclease H-like superfamily/Ribonuclease H"/>
    <property type="match status" value="1"/>
</dbReference>
<reference evidence="3" key="1">
    <citation type="submission" date="2024-06" db="EMBL/GenBank/DDBJ databases">
        <title>Mesorhizobium karijinii sp. nov., a symbiont of the iconic Swainsona formosa from arid Australia.</title>
        <authorList>
            <person name="Hill Y.J."/>
            <person name="Watkin E.L.J."/>
            <person name="O'Hara G.W."/>
            <person name="Terpolilli J."/>
            <person name="Tye M.L."/>
            <person name="Kohlmeier M.G."/>
        </authorList>
    </citation>
    <scope>NUCLEOTIDE SEQUENCE</scope>
    <source>
        <strain evidence="3">WSM2240</strain>
    </source>
</reference>
<dbReference type="EMBL" id="CP159253">
    <property type="protein sequence ID" value="XCG49419.1"/>
    <property type="molecule type" value="Genomic_DNA"/>
</dbReference>
<dbReference type="AlphaFoldDB" id="A0AAU8CRJ9"/>
<organism evidence="3">
    <name type="scientific">Mesorhizobium sp. WSM2240</name>
    <dbReference type="NCBI Taxonomy" id="3228851"/>
    <lineage>
        <taxon>Bacteria</taxon>
        <taxon>Pseudomonadati</taxon>
        <taxon>Pseudomonadota</taxon>
        <taxon>Alphaproteobacteria</taxon>
        <taxon>Hyphomicrobiales</taxon>
        <taxon>Phyllobacteriaceae</taxon>
        <taxon>Mesorhizobium</taxon>
    </lineage>
</organism>
<dbReference type="SUPFAM" id="SSF46689">
    <property type="entry name" value="Homeodomain-like"/>
    <property type="match status" value="1"/>
</dbReference>
<proteinExistence type="predicted"/>
<dbReference type="InterPro" id="IPR025959">
    <property type="entry name" value="Winged_HTH_dom"/>
</dbReference>
<dbReference type="InterPro" id="IPR009057">
    <property type="entry name" value="Homeodomain-like_sf"/>
</dbReference>
<dbReference type="RefSeq" id="WP_353643048.1">
    <property type="nucleotide sequence ID" value="NZ_CP159253.1"/>
</dbReference>
<sequence>MIRGGFLSEEGRAYLQAVVRRPTERHGVARRANAILLLDDGWSCEDVARALYLDDDTVRGWHKAFTTDGTQALRSFGWKGSQSKLSRCQEAELVETLSAKLFPSTAAVMAHVERRYGIAYSKPGMIQLLHRLGFDYRKPKGLPAKADAAAQEAFVTCYDKLLNRLEPDEIVYFSDAVHPEYQSRPAYGWIRRGDKLAVKRGKGRERMNLMGALCLENFDLQLIETLKMSTQTTIDLLAKLERANPNKRVIHLILDRAPVHRGEAVRGWLTRPGCRIRLHFLPAYAPNLNAIERLWKVMHEHVTHNRYYDNFRAFADAIMRFFKSTLPRNWKTIRDTVNDNFVIVRPEQFRVIGQTGYYFLPRKGSGSLEVRAGGKK</sequence>